<dbReference type="PANTHER" id="PTHR30290:SF9">
    <property type="entry name" value="OLIGOPEPTIDE-BINDING PROTEIN APPA"/>
    <property type="match status" value="1"/>
</dbReference>
<dbReference type="InterPro" id="IPR030678">
    <property type="entry name" value="Peptide/Ni-bd"/>
</dbReference>
<dbReference type="InterPro" id="IPR039424">
    <property type="entry name" value="SBP_5"/>
</dbReference>
<dbReference type="PROSITE" id="PS51257">
    <property type="entry name" value="PROKAR_LIPOPROTEIN"/>
    <property type="match status" value="1"/>
</dbReference>
<proteinExistence type="inferred from homology"/>
<keyword evidence="3 4" id="KW-0732">Signal</keyword>
<evidence type="ECO:0000256" key="2">
    <source>
        <dbReference type="ARBA" id="ARBA00022448"/>
    </source>
</evidence>
<dbReference type="SUPFAM" id="SSF53850">
    <property type="entry name" value="Periplasmic binding protein-like II"/>
    <property type="match status" value="1"/>
</dbReference>
<evidence type="ECO:0000259" key="5">
    <source>
        <dbReference type="Pfam" id="PF00496"/>
    </source>
</evidence>
<organism evidence="6 7">
    <name type="scientific">Streptococcus rupicaprae</name>
    <dbReference type="NCBI Taxonomy" id="759619"/>
    <lineage>
        <taxon>Bacteria</taxon>
        <taxon>Bacillati</taxon>
        <taxon>Bacillota</taxon>
        <taxon>Bacilli</taxon>
        <taxon>Lactobacillales</taxon>
        <taxon>Streptococcaceae</taxon>
        <taxon>Streptococcus</taxon>
    </lineage>
</organism>
<feature type="domain" description="Solute-binding protein family 5" evidence="5">
    <location>
        <begin position="91"/>
        <end position="454"/>
    </location>
</feature>
<dbReference type="Gene3D" id="3.10.105.10">
    <property type="entry name" value="Dipeptide-binding Protein, Domain 3"/>
    <property type="match status" value="1"/>
</dbReference>
<evidence type="ECO:0000313" key="7">
    <source>
        <dbReference type="Proteomes" id="UP001549122"/>
    </source>
</evidence>
<feature type="chain" id="PRO_5047379258" evidence="4">
    <location>
        <begin position="26"/>
        <end position="550"/>
    </location>
</feature>
<comment type="caution">
    <text evidence="6">The sequence shown here is derived from an EMBL/GenBank/DDBJ whole genome shotgun (WGS) entry which is preliminary data.</text>
</comment>
<keyword evidence="2" id="KW-0813">Transport</keyword>
<evidence type="ECO:0000313" key="6">
    <source>
        <dbReference type="EMBL" id="MET3557651.1"/>
    </source>
</evidence>
<dbReference type="PIRSF" id="PIRSF002741">
    <property type="entry name" value="MppA"/>
    <property type="match status" value="1"/>
</dbReference>
<gene>
    <name evidence="6" type="ORF">ABID29_000761</name>
</gene>
<evidence type="ECO:0000256" key="1">
    <source>
        <dbReference type="ARBA" id="ARBA00005695"/>
    </source>
</evidence>
<dbReference type="InterPro" id="IPR000914">
    <property type="entry name" value="SBP_5_dom"/>
</dbReference>
<dbReference type="Pfam" id="PF00496">
    <property type="entry name" value="SBP_bac_5"/>
    <property type="match status" value="1"/>
</dbReference>
<comment type="similarity">
    <text evidence="1">Belongs to the bacterial solute-binding protein 5 family.</text>
</comment>
<dbReference type="RefSeq" id="WP_354364510.1">
    <property type="nucleotide sequence ID" value="NZ_JBEPLO010000006.1"/>
</dbReference>
<accession>A0ABV2FGE8</accession>
<dbReference type="Proteomes" id="UP001549122">
    <property type="component" value="Unassembled WGS sequence"/>
</dbReference>
<dbReference type="Gene3D" id="3.40.190.10">
    <property type="entry name" value="Periplasmic binding protein-like II"/>
    <property type="match status" value="1"/>
</dbReference>
<dbReference type="PANTHER" id="PTHR30290">
    <property type="entry name" value="PERIPLASMIC BINDING COMPONENT OF ABC TRANSPORTER"/>
    <property type="match status" value="1"/>
</dbReference>
<keyword evidence="7" id="KW-1185">Reference proteome</keyword>
<name>A0ABV2FGE8_9STRE</name>
<protein>
    <submittedName>
        <fullName evidence="6">Peptide/nickel transport system substrate-binding protein</fullName>
    </submittedName>
</protein>
<sequence length="550" mass="62448">MNKPFKTLCGTVLAATAVLTLVACGSNKSKQDDKSSTEATNPATEQVFYLSQPLADGANDAIPHAAGQGSGTMMNYLLYRPLIKYNPSNDKLEPQLVDEWKVSDDELTYTFDMKDALKWSDGDDLTAEDVRFSIETVLKATLVNGIFPENFSKIEGATEFKEGKADHVSGITIDGDIVTIKLTEKVGLFAKVLGQLDIIPEHKLKDENVLEIHNSDFWKNPVSSGMYKVKEISAGNYIELERNEHYEGTKPKIDRVVSTFINDSLLAMKDGQSYYLYTNKIDDYEQLSNTPGITGFDVDILFYRYFITNLSGHKGEGNSLVDDVKVRQALMYGIDREKLANSIFRGHMTVNQAGVPSQFPEYEKSLETYTFDPEKAKKLLNEANFDFSRTFKITYYHTDQTTINFIEAVAQQLKELGITVETVQITSDPTTALTQTKDYDIALKGFSTFSYESWYGEYSSKSTSLTPLFNNDDSFDELLDQLITTSDEKERAKILSELQKLEQEKLHKLPLFTSPAYLFINTDKVQLPEDMKFSNPYYYYDLRFEEWYIK</sequence>
<evidence type="ECO:0000256" key="4">
    <source>
        <dbReference type="SAM" id="SignalP"/>
    </source>
</evidence>
<reference evidence="6 7" key="1">
    <citation type="submission" date="2024-06" db="EMBL/GenBank/DDBJ databases">
        <title>Genomic Encyclopedia of Type Strains, Phase IV (KMG-IV): sequencing the most valuable type-strain genomes for metagenomic binning, comparative biology and taxonomic classification.</title>
        <authorList>
            <person name="Goeker M."/>
        </authorList>
    </citation>
    <scope>NUCLEOTIDE SEQUENCE [LARGE SCALE GENOMIC DNA]</scope>
    <source>
        <strain evidence="6 7">DSM 28303</strain>
    </source>
</reference>
<feature type="signal peptide" evidence="4">
    <location>
        <begin position="1"/>
        <end position="25"/>
    </location>
</feature>
<dbReference type="CDD" id="cd00995">
    <property type="entry name" value="PBP2_NikA_DppA_OppA_like"/>
    <property type="match status" value="1"/>
</dbReference>
<evidence type="ECO:0000256" key="3">
    <source>
        <dbReference type="ARBA" id="ARBA00022729"/>
    </source>
</evidence>
<dbReference type="EMBL" id="JBEPLO010000006">
    <property type="protein sequence ID" value="MET3557651.1"/>
    <property type="molecule type" value="Genomic_DNA"/>
</dbReference>